<feature type="domain" description="DUF4246" evidence="2">
    <location>
        <begin position="14"/>
        <end position="61"/>
    </location>
</feature>
<dbReference type="InterPro" id="IPR049192">
    <property type="entry name" value="DUF4246_C"/>
</dbReference>
<gene>
    <name evidence="3" type="ORF">TWF970_003683</name>
</gene>
<evidence type="ECO:0000313" key="3">
    <source>
        <dbReference type="EMBL" id="KAF3289940.1"/>
    </source>
</evidence>
<dbReference type="OrthoDB" id="415532at2759"/>
<dbReference type="PANTHER" id="PTHR33119:SF1">
    <property type="entry name" value="FE2OG DIOXYGENASE DOMAIN-CONTAINING PROTEIN"/>
    <property type="match status" value="1"/>
</dbReference>
<sequence>MENKLQTIQGNAIRKGLFPHPTEDFATPIFYREQYLRKFSASIREEENWTEKITDRSFISNKLREAASIDGLRLDKRIHVWDKEDVDFVYQELIQKYKPYVEECEKIGIQPSVDGVWRIDDFADEKTRLDLIKGIQAPTLPVIFILQAEGTAATLENDPKKKWHPESNQQLLDLSISGATIEAPTFEDDEWWEDEIRYDVSRRFCWLPSEFEISSEGKTTIASYVNNLALPEQSEIFHPILENIFSKFVPLFNHILGDLRRRIDSLERVEGLSYKESKKSNFRKSVPEETYIKTWEKLIEQFETGETLTADIGNELRVSRSLLRRFLNSAPFATQIYITNRGKLTEESWEPPSQEILEHAKLQGTTARVIVKMATIILTPEKPQWKGGPWHIEATKNERIIATGIYYYDQDNITPSSLAFRRAVDRIRIYQRHNSAEYIEKHNITVEEGIPVAQELGSIPTKKNRAIVFPNILQHRIEPFELVDKTKKGYRRILAFFLCDPSIEHKKIPTTRTVPPQQPDVQEAIIKMLCKTGAGKLPVELFQEVTKDMPQPISREEAENYKEELMQERVKFRENSPAVTGMTAQRFRYIMDVQKMTDEDLIKTISREDLV</sequence>
<protein>
    <submittedName>
        <fullName evidence="3">Uncharacterized protein</fullName>
    </submittedName>
</protein>
<evidence type="ECO:0000313" key="4">
    <source>
        <dbReference type="Proteomes" id="UP000474640"/>
    </source>
</evidence>
<evidence type="ECO:0000259" key="1">
    <source>
        <dbReference type="Pfam" id="PF14033"/>
    </source>
</evidence>
<dbReference type="PANTHER" id="PTHR33119">
    <property type="entry name" value="IFI3P"/>
    <property type="match status" value="1"/>
</dbReference>
<dbReference type="Proteomes" id="UP000474640">
    <property type="component" value="Unassembled WGS sequence"/>
</dbReference>
<proteinExistence type="predicted"/>
<evidence type="ECO:0000259" key="2">
    <source>
        <dbReference type="Pfam" id="PF21666"/>
    </source>
</evidence>
<dbReference type="InterPro" id="IPR049207">
    <property type="entry name" value="DUF4246_N"/>
</dbReference>
<dbReference type="AlphaFoldDB" id="A0A7C8RM52"/>
<dbReference type="InterPro" id="IPR025340">
    <property type="entry name" value="DUF4246"/>
</dbReference>
<organism evidence="3 4">
    <name type="scientific">Orbilia oligospora</name>
    <name type="common">Nematode-trapping fungus</name>
    <name type="synonym">Arthrobotrys oligospora</name>
    <dbReference type="NCBI Taxonomy" id="2813651"/>
    <lineage>
        <taxon>Eukaryota</taxon>
        <taxon>Fungi</taxon>
        <taxon>Dikarya</taxon>
        <taxon>Ascomycota</taxon>
        <taxon>Pezizomycotina</taxon>
        <taxon>Orbiliomycetes</taxon>
        <taxon>Orbiliales</taxon>
        <taxon>Orbiliaceae</taxon>
        <taxon>Orbilia</taxon>
    </lineage>
</organism>
<reference evidence="3 4" key="1">
    <citation type="submission" date="2020-01" db="EMBL/GenBank/DDBJ databases">
        <authorList>
            <person name="Palmer J.M."/>
        </authorList>
    </citation>
    <scope>NUCLEOTIDE SEQUENCE [LARGE SCALE GENOMIC DNA]</scope>
    <source>
        <strain evidence="3 4">TWF970</strain>
    </source>
</reference>
<accession>A0A7C8RM52</accession>
<dbReference type="EMBL" id="JAABOJ010000002">
    <property type="protein sequence ID" value="KAF3289940.1"/>
    <property type="molecule type" value="Genomic_DNA"/>
</dbReference>
<feature type="domain" description="DUF4246" evidence="1">
    <location>
        <begin position="85"/>
        <end position="521"/>
    </location>
</feature>
<dbReference type="Pfam" id="PF14033">
    <property type="entry name" value="DUF4246"/>
    <property type="match status" value="1"/>
</dbReference>
<dbReference type="Pfam" id="PF21666">
    <property type="entry name" value="DUF4246_N"/>
    <property type="match status" value="1"/>
</dbReference>
<name>A0A7C8RM52_ORBOL</name>
<comment type="caution">
    <text evidence="3">The sequence shown here is derived from an EMBL/GenBank/DDBJ whole genome shotgun (WGS) entry which is preliminary data.</text>
</comment>